<evidence type="ECO:0000256" key="2">
    <source>
        <dbReference type="ARBA" id="ARBA00022692"/>
    </source>
</evidence>
<comment type="caution">
    <text evidence="8">The sequence shown here is derived from an EMBL/GenBank/DDBJ whole genome shotgun (WGS) entry which is preliminary data.</text>
</comment>
<feature type="transmembrane region" description="Helical" evidence="6">
    <location>
        <begin position="257"/>
        <end position="276"/>
    </location>
</feature>
<evidence type="ECO:0000256" key="4">
    <source>
        <dbReference type="ARBA" id="ARBA00023136"/>
    </source>
</evidence>
<evidence type="ECO:0000313" key="8">
    <source>
        <dbReference type="EMBL" id="NGN69550.1"/>
    </source>
</evidence>
<dbReference type="PANTHER" id="PTHR39535:SF2">
    <property type="entry name" value="HTTM DOMAIN-CONTAINING PROTEIN"/>
    <property type="match status" value="1"/>
</dbReference>
<dbReference type="AlphaFoldDB" id="A0A6G4UCV9"/>
<dbReference type="PANTHER" id="PTHR39535">
    <property type="entry name" value="SPORULATION-DELAYING PROTEIN SDPB"/>
    <property type="match status" value="1"/>
</dbReference>
<accession>A0A6G4UCV9</accession>
<comment type="subcellular location">
    <subcellularLocation>
        <location evidence="1">Endomembrane system</location>
        <topology evidence="1">Multi-pass membrane protein</topology>
    </subcellularLocation>
</comment>
<feature type="transmembrane region" description="Helical" evidence="6">
    <location>
        <begin position="76"/>
        <end position="96"/>
    </location>
</feature>
<keyword evidence="9" id="KW-1185">Reference proteome</keyword>
<feature type="region of interest" description="Disordered" evidence="5">
    <location>
        <begin position="308"/>
        <end position="332"/>
    </location>
</feature>
<dbReference type="InterPro" id="IPR053934">
    <property type="entry name" value="HTTM_dom"/>
</dbReference>
<proteinExistence type="predicted"/>
<organism evidence="8 9">
    <name type="scientific">Streptomyces coryli</name>
    <dbReference type="NCBI Taxonomy" id="1128680"/>
    <lineage>
        <taxon>Bacteria</taxon>
        <taxon>Bacillati</taxon>
        <taxon>Actinomycetota</taxon>
        <taxon>Actinomycetes</taxon>
        <taxon>Kitasatosporales</taxon>
        <taxon>Streptomycetaceae</taxon>
        <taxon>Streptomyces</taxon>
    </lineage>
</organism>
<keyword evidence="4 6" id="KW-0472">Membrane</keyword>
<gene>
    <name evidence="8" type="ORF">G5C51_37400</name>
</gene>
<evidence type="ECO:0000256" key="5">
    <source>
        <dbReference type="SAM" id="MobiDB-lite"/>
    </source>
</evidence>
<dbReference type="GO" id="GO:0012505">
    <property type="term" value="C:endomembrane system"/>
    <property type="evidence" value="ECO:0007669"/>
    <property type="project" value="UniProtKB-SubCell"/>
</dbReference>
<evidence type="ECO:0000256" key="3">
    <source>
        <dbReference type="ARBA" id="ARBA00022989"/>
    </source>
</evidence>
<dbReference type="InterPro" id="IPR011020">
    <property type="entry name" value="HTTM-like"/>
</dbReference>
<dbReference type="RefSeq" id="WP_165244590.1">
    <property type="nucleotide sequence ID" value="NZ_JAAKZV010000309.1"/>
</dbReference>
<feature type="transmembrane region" description="Helical" evidence="6">
    <location>
        <begin position="12"/>
        <end position="33"/>
    </location>
</feature>
<evidence type="ECO:0000256" key="1">
    <source>
        <dbReference type="ARBA" id="ARBA00004127"/>
    </source>
</evidence>
<dbReference type="EMBL" id="JAAKZV010000309">
    <property type="protein sequence ID" value="NGN69550.1"/>
    <property type="molecule type" value="Genomic_DNA"/>
</dbReference>
<feature type="transmembrane region" description="Helical" evidence="6">
    <location>
        <begin position="230"/>
        <end position="250"/>
    </location>
</feature>
<protein>
    <submittedName>
        <fullName evidence="8">HTTM domain-containing protein</fullName>
    </submittedName>
</protein>
<name>A0A6G4UCV9_9ACTN</name>
<dbReference type="InterPro" id="IPR052964">
    <property type="entry name" value="Sporulation_signal_mat"/>
</dbReference>
<dbReference type="Proteomes" id="UP000481583">
    <property type="component" value="Unassembled WGS sequence"/>
</dbReference>
<feature type="transmembrane region" description="Helical" evidence="6">
    <location>
        <begin position="174"/>
        <end position="193"/>
    </location>
</feature>
<dbReference type="SMART" id="SM00752">
    <property type="entry name" value="HTTM"/>
    <property type="match status" value="1"/>
</dbReference>
<dbReference type="Pfam" id="PF05090">
    <property type="entry name" value="HTTM"/>
    <property type="match status" value="1"/>
</dbReference>
<keyword evidence="2 6" id="KW-0812">Transmembrane</keyword>
<evidence type="ECO:0000259" key="7">
    <source>
        <dbReference type="SMART" id="SM00752"/>
    </source>
</evidence>
<feature type="domain" description="HTTM-like" evidence="7">
    <location>
        <begin position="9"/>
        <end position="295"/>
    </location>
</feature>
<evidence type="ECO:0000256" key="6">
    <source>
        <dbReference type="SAM" id="Phobius"/>
    </source>
</evidence>
<evidence type="ECO:0000313" key="9">
    <source>
        <dbReference type="Proteomes" id="UP000481583"/>
    </source>
</evidence>
<keyword evidence="3 6" id="KW-1133">Transmembrane helix</keyword>
<sequence>MKLLERASGTAYSLRSAAVLRIGTGLLSLAYLLRDIGDAGVLWGPEAYWTPEMALELNALNGWTGFYTVAVTESPVLWWVFYGLAVAVSVLFTLGWRTRVTSIAFAVLVCAVQFRTAFVNDSGDHLVRLLAIYLACTACGRVWSLDGRREWSPPLLKGENEELRRRVVTLTHNLALLVIAGQVMIAYGAAAMYKIQGSTWRDGTALHYALHLNAFTPWPELSHWVAGQSALILGLAYLTVFTQLGLPFAVFSRVLKYPFLIALLGSHAAIAVLMGLPLFSAAMVIGDMVFLGDAFWIGAAVLVKRGSGGRAPGTPRRDHRGEAAVLSRRSPG</sequence>
<reference evidence="8 9" key="1">
    <citation type="submission" date="2020-02" db="EMBL/GenBank/DDBJ databases">
        <title>Whole-genome analyses of novel actinobacteria.</title>
        <authorList>
            <person name="Sahin N."/>
        </authorList>
    </citation>
    <scope>NUCLEOTIDE SEQUENCE [LARGE SCALE GENOMIC DNA]</scope>
    <source>
        <strain evidence="8 9">A7024</strain>
    </source>
</reference>